<sequence>MRDLTDDYAALPHHGTMRLLEQVSAWDQAQIHCLTTSHHAPDNPLRGAAHLSAVQSVEYAAQAAALHGVLLGQLAGDSPVLFLGAVQNLVLHINWLDQVAAPLHVTAQRDAAVGVNVRYHFAVFTADQPVASGQLTLLRSALVRP</sequence>
<comment type="caution">
    <text evidence="1">The sequence shown here is derived from an EMBL/GenBank/DDBJ whole genome shotgun (WGS) entry which is preliminary data.</text>
</comment>
<proteinExistence type="predicted"/>
<dbReference type="InterPro" id="IPR016776">
    <property type="entry name" value="ApeP-like_dehydratase"/>
</dbReference>
<dbReference type="Proteomes" id="UP000548632">
    <property type="component" value="Unassembled WGS sequence"/>
</dbReference>
<dbReference type="InterPro" id="IPR029069">
    <property type="entry name" value="HotDog_dom_sf"/>
</dbReference>
<dbReference type="Pfam" id="PF22817">
    <property type="entry name" value="ApeP-like"/>
    <property type="match status" value="1"/>
</dbReference>
<reference evidence="1 2" key="1">
    <citation type="journal article" date="2020" name="Arch. Microbiol.">
        <title>The genome sequence of the giant phototrophic gammaproteobacterium Thiospirillum jenense gives insight into its physiological properties and phylogenetic relationships.</title>
        <authorList>
            <person name="Imhoff J.F."/>
            <person name="Meyer T.E."/>
            <person name="Kyndt J.A."/>
        </authorList>
    </citation>
    <scope>NUCLEOTIDE SEQUENCE [LARGE SCALE GENOMIC DNA]</scope>
    <source>
        <strain evidence="1 2">DSM 216</strain>
    </source>
</reference>
<name>A0A839HBJ2_9GAMM</name>
<dbReference type="RefSeq" id="WP_182581782.1">
    <property type="nucleotide sequence ID" value="NZ_JABVCQ010000001.1"/>
</dbReference>
<accession>A0A839HBJ2</accession>
<dbReference type="AlphaFoldDB" id="A0A839HBJ2"/>
<evidence type="ECO:0000313" key="1">
    <source>
        <dbReference type="EMBL" id="MBB1124678.1"/>
    </source>
</evidence>
<organism evidence="1 2">
    <name type="scientific">Thiospirillum jenense</name>
    <dbReference type="NCBI Taxonomy" id="1653858"/>
    <lineage>
        <taxon>Bacteria</taxon>
        <taxon>Pseudomonadati</taxon>
        <taxon>Pseudomonadota</taxon>
        <taxon>Gammaproteobacteria</taxon>
        <taxon>Chromatiales</taxon>
        <taxon>Chromatiaceae</taxon>
        <taxon>Thiospirillum</taxon>
    </lineage>
</organism>
<gene>
    <name evidence="1" type="ORF">HUK38_00345</name>
</gene>
<dbReference type="EMBL" id="JABVCQ010000001">
    <property type="protein sequence ID" value="MBB1124678.1"/>
    <property type="molecule type" value="Genomic_DNA"/>
</dbReference>
<evidence type="ECO:0000313" key="2">
    <source>
        <dbReference type="Proteomes" id="UP000548632"/>
    </source>
</evidence>
<keyword evidence="2" id="KW-1185">Reference proteome</keyword>
<dbReference type="Gene3D" id="3.10.129.10">
    <property type="entry name" value="Hotdog Thioesterase"/>
    <property type="match status" value="1"/>
</dbReference>
<dbReference type="SUPFAM" id="SSF54637">
    <property type="entry name" value="Thioesterase/thiol ester dehydrase-isomerase"/>
    <property type="match status" value="1"/>
</dbReference>
<protein>
    <submittedName>
        <fullName evidence="1">Hydroxymyristoyl-ACP dehydratase</fullName>
    </submittedName>
</protein>